<evidence type="ECO:0000313" key="1">
    <source>
        <dbReference type="EMBL" id="RID85066.1"/>
    </source>
</evidence>
<sequence>MKTLPVLTLKELRQYIEFLRNDMISLGNQFGFNHEMTIIASQELDYFIYKYQVITRKTDT</sequence>
<reference evidence="1 2" key="1">
    <citation type="submission" date="2018-08" db="EMBL/GenBank/DDBJ databases">
        <title>Bacillus jemisoniae sp. nov., Bacillus chryseoplanitiae sp. nov., Bacillus resnikiae sp. nov., and Bacillus frankliniae sp. nov., isolated from Viking spacecraft and associated surfaces.</title>
        <authorList>
            <person name="Seuylemezian A."/>
            <person name="Vaishampayan P."/>
        </authorList>
    </citation>
    <scope>NUCLEOTIDE SEQUENCE [LARGE SCALE GENOMIC DNA]</scope>
    <source>
        <strain evidence="1 2">JJ-247</strain>
    </source>
</reference>
<dbReference type="RefSeq" id="WP_119112901.1">
    <property type="nucleotide sequence ID" value="NZ_CBCSEO010000033.1"/>
</dbReference>
<dbReference type="AlphaFoldDB" id="A0A398BBL2"/>
<dbReference type="GO" id="GO:0043937">
    <property type="term" value="P:regulation of sporulation"/>
    <property type="evidence" value="ECO:0007669"/>
    <property type="project" value="InterPro"/>
</dbReference>
<comment type="caution">
    <text evidence="1">The sequence shown here is derived from an EMBL/GenBank/DDBJ whole genome shotgun (WGS) entry which is preliminary data.</text>
</comment>
<dbReference type="Pfam" id="PF09388">
    <property type="entry name" value="SpoOE-like"/>
    <property type="match status" value="1"/>
</dbReference>
<dbReference type="SUPFAM" id="SSF140500">
    <property type="entry name" value="BAS1536-like"/>
    <property type="match status" value="1"/>
</dbReference>
<gene>
    <name evidence="1" type="ORF">D1970_10900</name>
</gene>
<dbReference type="EMBL" id="QWVT01000017">
    <property type="protein sequence ID" value="RID85066.1"/>
    <property type="molecule type" value="Genomic_DNA"/>
</dbReference>
<dbReference type="Proteomes" id="UP000265816">
    <property type="component" value="Unassembled WGS sequence"/>
</dbReference>
<dbReference type="GO" id="GO:0046983">
    <property type="term" value="F:protein dimerization activity"/>
    <property type="evidence" value="ECO:0007669"/>
    <property type="project" value="InterPro"/>
</dbReference>
<dbReference type="InterPro" id="IPR037208">
    <property type="entry name" value="Spo0E-like_sf"/>
</dbReference>
<accession>A0A398BBL2</accession>
<name>A0A398BBL2_9BACI</name>
<evidence type="ECO:0000313" key="2">
    <source>
        <dbReference type="Proteomes" id="UP000265816"/>
    </source>
</evidence>
<dbReference type="InterPro" id="IPR018540">
    <property type="entry name" value="Spo0E-like"/>
</dbReference>
<organism evidence="1 2">
    <name type="scientific">Mesobacillus zeae</name>
    <dbReference type="NCBI Taxonomy" id="1917180"/>
    <lineage>
        <taxon>Bacteria</taxon>
        <taxon>Bacillati</taxon>
        <taxon>Bacillota</taxon>
        <taxon>Bacilli</taxon>
        <taxon>Bacillales</taxon>
        <taxon>Bacillaceae</taxon>
        <taxon>Mesobacillus</taxon>
    </lineage>
</organism>
<protein>
    <submittedName>
        <fullName evidence="1">Aspartyl-phosphate phosphatase Spo0E family protein</fullName>
    </submittedName>
</protein>
<keyword evidence="2" id="KW-1185">Reference proteome</keyword>
<dbReference type="OrthoDB" id="2916249at2"/>
<proteinExistence type="predicted"/>
<dbReference type="Gene3D" id="4.10.280.10">
    <property type="entry name" value="Helix-loop-helix DNA-binding domain"/>
    <property type="match status" value="1"/>
</dbReference>
<dbReference type="InterPro" id="IPR036638">
    <property type="entry name" value="HLH_DNA-bd_sf"/>
</dbReference>